<evidence type="ECO:0000313" key="2">
    <source>
        <dbReference type="EMBL" id="SVD26990.1"/>
    </source>
</evidence>
<proteinExistence type="predicted"/>
<dbReference type="EMBL" id="UINC01140063">
    <property type="protein sequence ID" value="SVD26990.1"/>
    <property type="molecule type" value="Genomic_DNA"/>
</dbReference>
<accession>A0A382TY46</accession>
<dbReference type="AlphaFoldDB" id="A0A382TY46"/>
<gene>
    <name evidence="2" type="ORF">METZ01_LOCUS379844</name>
</gene>
<feature type="domain" description="Metallo-beta-lactamase" evidence="1">
    <location>
        <begin position="48"/>
        <end position="115"/>
    </location>
</feature>
<organism evidence="2">
    <name type="scientific">marine metagenome</name>
    <dbReference type="NCBI Taxonomy" id="408172"/>
    <lineage>
        <taxon>unclassified sequences</taxon>
        <taxon>metagenomes</taxon>
        <taxon>ecological metagenomes</taxon>
    </lineage>
</organism>
<dbReference type="Gene3D" id="3.60.15.10">
    <property type="entry name" value="Ribonuclease Z/Hydroxyacylglutathione hydrolase-like"/>
    <property type="match status" value="1"/>
</dbReference>
<name>A0A382TY46_9ZZZZ</name>
<feature type="non-terminal residue" evidence="2">
    <location>
        <position position="149"/>
    </location>
</feature>
<dbReference type="Pfam" id="PF00753">
    <property type="entry name" value="Lactamase_B"/>
    <property type="match status" value="1"/>
</dbReference>
<protein>
    <recommendedName>
        <fullName evidence="1">Metallo-beta-lactamase domain-containing protein</fullName>
    </recommendedName>
</protein>
<dbReference type="SUPFAM" id="SSF56281">
    <property type="entry name" value="Metallo-hydrolase/oxidoreductase"/>
    <property type="match status" value="1"/>
</dbReference>
<evidence type="ECO:0000259" key="1">
    <source>
        <dbReference type="Pfam" id="PF00753"/>
    </source>
</evidence>
<dbReference type="InterPro" id="IPR036866">
    <property type="entry name" value="RibonucZ/Hydroxyglut_hydro"/>
</dbReference>
<dbReference type="InterPro" id="IPR001279">
    <property type="entry name" value="Metallo-B-lactamas"/>
</dbReference>
<reference evidence="2" key="1">
    <citation type="submission" date="2018-05" db="EMBL/GenBank/DDBJ databases">
        <authorList>
            <person name="Lanie J.A."/>
            <person name="Ng W.-L."/>
            <person name="Kazmierczak K.M."/>
            <person name="Andrzejewski T.M."/>
            <person name="Davidsen T.M."/>
            <person name="Wayne K.J."/>
            <person name="Tettelin H."/>
            <person name="Glass J.I."/>
            <person name="Rusch D."/>
            <person name="Podicherti R."/>
            <person name="Tsui H.-C.T."/>
            <person name="Winkler M.E."/>
        </authorList>
    </citation>
    <scope>NUCLEOTIDE SEQUENCE</scope>
</reference>
<sequence>MRRVIVLALLLGAGALTMTTSGTRAQEEPRVVAIQSMDVGENLYVISGGGGHTAMYITDNHGVVLVDTKNPGWGASILNAVQAVTDQPVTTIINTHAHGDHTGSNGDFPGVSRIVAHDNVPASMVGALPTETYADRLSLFEGRDQIDLY</sequence>